<dbReference type="InterPro" id="IPR003313">
    <property type="entry name" value="AraC-bd"/>
</dbReference>
<evidence type="ECO:0000313" key="4">
    <source>
        <dbReference type="EMBL" id="MDB6261782.1"/>
    </source>
</evidence>
<feature type="domain" description="AraC-type arabinose-binding/dimerisation" evidence="2">
    <location>
        <begin position="65"/>
        <end position="115"/>
    </location>
</feature>
<dbReference type="Proteomes" id="UP001141981">
    <property type="component" value="Unassembled WGS sequence"/>
</dbReference>
<evidence type="ECO:0000256" key="1">
    <source>
        <dbReference type="ARBA" id="ARBA00023125"/>
    </source>
</evidence>
<organism evidence="3 5">
    <name type="scientific">Lactobacillus amylovorus</name>
    <dbReference type="NCBI Taxonomy" id="1604"/>
    <lineage>
        <taxon>Bacteria</taxon>
        <taxon>Bacillati</taxon>
        <taxon>Bacillota</taxon>
        <taxon>Bacilli</taxon>
        <taxon>Lactobacillales</taxon>
        <taxon>Lactobacillaceae</taxon>
        <taxon>Lactobacillus</taxon>
    </lineage>
</organism>
<name>A0A9X3W395_LACAM</name>
<dbReference type="AlphaFoldDB" id="A0A9X3W395"/>
<evidence type="ECO:0000259" key="2">
    <source>
        <dbReference type="Pfam" id="PF02311"/>
    </source>
</evidence>
<evidence type="ECO:0000313" key="5">
    <source>
        <dbReference type="Proteomes" id="UP001141981"/>
    </source>
</evidence>
<reference evidence="3" key="1">
    <citation type="journal article" date="2022" name="Microorganisms">
        <title>Antibiotic Susceptibility, Resistance Gene Determinants and Corresponding Genomic Regions in Lactobacillus amylovorus Isolates Derived from Wild Boars and Domestic Pigs.</title>
        <authorList>
            <person name="Moravkova M."/>
            <person name="Kostovova I."/>
            <person name="Kavanova K."/>
            <person name="Pechar R."/>
            <person name="Stanek S."/>
            <person name="Brychta A."/>
            <person name="Zeman M."/>
            <person name="Kubasova T."/>
        </authorList>
    </citation>
    <scope>NUCLEOTIDE SEQUENCE</scope>
    <source>
        <strain evidence="4">M356A</strain>
        <strain evidence="3">M490A</strain>
    </source>
</reference>
<dbReference type="InterPro" id="IPR014710">
    <property type="entry name" value="RmlC-like_jellyroll"/>
</dbReference>
<dbReference type="Pfam" id="PF02311">
    <property type="entry name" value="AraC_binding"/>
    <property type="match status" value="1"/>
</dbReference>
<reference evidence="3" key="2">
    <citation type="submission" date="2022-10" db="EMBL/GenBank/DDBJ databases">
        <authorList>
            <person name="Kostovova I."/>
            <person name="Moravkova M."/>
            <person name="Pechar R."/>
        </authorList>
    </citation>
    <scope>NUCLEOTIDE SEQUENCE</scope>
    <source>
        <strain evidence="4">M356A</strain>
        <strain evidence="3">M490A</strain>
    </source>
</reference>
<evidence type="ECO:0000313" key="3">
    <source>
        <dbReference type="EMBL" id="MDB6257149.1"/>
    </source>
</evidence>
<protein>
    <submittedName>
        <fullName evidence="3">AraC family ligand binding domain-containing protein</fullName>
    </submittedName>
</protein>
<dbReference type="EMBL" id="JAOTGU010000004">
    <property type="protein sequence ID" value="MDB6261782.1"/>
    <property type="molecule type" value="Genomic_DNA"/>
</dbReference>
<keyword evidence="1" id="KW-0238">DNA-binding</keyword>
<comment type="caution">
    <text evidence="3">The sequence shown here is derived from an EMBL/GenBank/DDBJ whole genome shotgun (WGS) entry which is preliminary data.</text>
</comment>
<dbReference type="GO" id="GO:0006355">
    <property type="term" value="P:regulation of DNA-templated transcription"/>
    <property type="evidence" value="ECO:0007669"/>
    <property type="project" value="InterPro"/>
</dbReference>
<dbReference type="Gene3D" id="2.60.120.10">
    <property type="entry name" value="Jelly Rolls"/>
    <property type="match status" value="1"/>
</dbReference>
<sequence>MIKQAVLDKLSALTEIEKEKQETSQFGNDLSHYTLIKTVDKRVVNKRLLSHHSIYLSKHNRFAPYPLHSHQFVEINYMLKGECDELVEGEPIHLKEGNVLMMDIGCHHSISTLHQNDLMINLIFNNKNISFKFWDETHKKDSFIYQYIFNISMQNHNKQKFILFPKNADITDTMDEIINEYFSGYKY</sequence>
<gene>
    <name evidence="3" type="ORF">ODU72_00390</name>
    <name evidence="4" type="ORF">ODV15_04275</name>
</gene>
<proteinExistence type="predicted"/>
<dbReference type="GO" id="GO:0003677">
    <property type="term" value="F:DNA binding"/>
    <property type="evidence" value="ECO:0007669"/>
    <property type="project" value="UniProtKB-KW"/>
</dbReference>
<dbReference type="RefSeq" id="WP_259318219.1">
    <property type="nucleotide sequence ID" value="NZ_CABJBR010000040.1"/>
</dbReference>
<accession>A0A9X3W395</accession>
<dbReference type="InterPro" id="IPR011051">
    <property type="entry name" value="RmlC_Cupin_sf"/>
</dbReference>
<dbReference type="SUPFAM" id="SSF51182">
    <property type="entry name" value="RmlC-like cupins"/>
    <property type="match status" value="1"/>
</dbReference>
<dbReference type="EMBL" id="JAOTGY010000001">
    <property type="protein sequence ID" value="MDB6257149.1"/>
    <property type="molecule type" value="Genomic_DNA"/>
</dbReference>
<dbReference type="Proteomes" id="UP001143700">
    <property type="component" value="Unassembled WGS sequence"/>
</dbReference>